<dbReference type="InterPro" id="IPR050250">
    <property type="entry name" value="Macrolide_Exporter_MacB"/>
</dbReference>
<dbReference type="PANTHER" id="PTHR30572:SF4">
    <property type="entry name" value="ABC TRANSPORTER PERMEASE YTRF"/>
    <property type="match status" value="1"/>
</dbReference>
<evidence type="ECO:0000259" key="9">
    <source>
        <dbReference type="Pfam" id="PF12704"/>
    </source>
</evidence>
<reference evidence="10" key="2">
    <citation type="submission" date="2020-09" db="EMBL/GenBank/DDBJ databases">
        <authorList>
            <person name="Sun Q."/>
            <person name="Ohkuma M."/>
        </authorList>
    </citation>
    <scope>NUCLEOTIDE SEQUENCE</scope>
    <source>
        <strain evidence="10">JCM 18487</strain>
    </source>
</reference>
<organism evidence="10 11">
    <name type="scientific">Alicyclobacillus cellulosilyticus</name>
    <dbReference type="NCBI Taxonomy" id="1003997"/>
    <lineage>
        <taxon>Bacteria</taxon>
        <taxon>Bacillati</taxon>
        <taxon>Bacillota</taxon>
        <taxon>Bacilli</taxon>
        <taxon>Bacillales</taxon>
        <taxon>Alicyclobacillaceae</taxon>
        <taxon>Alicyclobacillus</taxon>
    </lineage>
</organism>
<keyword evidence="5 7" id="KW-0472">Membrane</keyword>
<keyword evidence="2" id="KW-1003">Cell membrane</keyword>
<evidence type="ECO:0000259" key="8">
    <source>
        <dbReference type="Pfam" id="PF02687"/>
    </source>
</evidence>
<feature type="domain" description="MacB-like periplasmic core" evidence="9">
    <location>
        <begin position="19"/>
        <end position="239"/>
    </location>
</feature>
<evidence type="ECO:0000256" key="3">
    <source>
        <dbReference type="ARBA" id="ARBA00022692"/>
    </source>
</evidence>
<dbReference type="GO" id="GO:0022857">
    <property type="term" value="F:transmembrane transporter activity"/>
    <property type="evidence" value="ECO:0007669"/>
    <property type="project" value="TreeGrafter"/>
</dbReference>
<gene>
    <name evidence="10" type="primary">yknZ</name>
    <name evidence="10" type="ORF">GCM10010885_08990</name>
</gene>
<comment type="caution">
    <text evidence="10">The sequence shown here is derived from an EMBL/GenBank/DDBJ whole genome shotgun (WGS) entry which is preliminary data.</text>
</comment>
<reference evidence="10" key="1">
    <citation type="journal article" date="2014" name="Int. J. Syst. Evol. Microbiol.">
        <title>Complete genome sequence of Corynebacterium casei LMG S-19264T (=DSM 44701T), isolated from a smear-ripened cheese.</title>
        <authorList>
            <consortium name="US DOE Joint Genome Institute (JGI-PGF)"/>
            <person name="Walter F."/>
            <person name="Albersmeier A."/>
            <person name="Kalinowski J."/>
            <person name="Ruckert C."/>
        </authorList>
    </citation>
    <scope>NUCLEOTIDE SEQUENCE</scope>
    <source>
        <strain evidence="10">JCM 18487</strain>
    </source>
</reference>
<dbReference type="InterPro" id="IPR003838">
    <property type="entry name" value="ABC3_permease_C"/>
</dbReference>
<feature type="transmembrane region" description="Helical" evidence="7">
    <location>
        <begin position="325"/>
        <end position="351"/>
    </location>
</feature>
<evidence type="ECO:0000256" key="1">
    <source>
        <dbReference type="ARBA" id="ARBA00004651"/>
    </source>
</evidence>
<dbReference type="Proteomes" id="UP000637695">
    <property type="component" value="Unassembled WGS sequence"/>
</dbReference>
<evidence type="ECO:0000256" key="2">
    <source>
        <dbReference type="ARBA" id="ARBA00022475"/>
    </source>
</evidence>
<evidence type="ECO:0000256" key="4">
    <source>
        <dbReference type="ARBA" id="ARBA00022989"/>
    </source>
</evidence>
<evidence type="ECO:0000256" key="5">
    <source>
        <dbReference type="ARBA" id="ARBA00023136"/>
    </source>
</evidence>
<feature type="transmembrane region" description="Helical" evidence="7">
    <location>
        <begin position="363"/>
        <end position="383"/>
    </location>
</feature>
<dbReference type="GO" id="GO:0005886">
    <property type="term" value="C:plasma membrane"/>
    <property type="evidence" value="ECO:0007669"/>
    <property type="project" value="UniProtKB-SubCell"/>
</dbReference>
<evidence type="ECO:0000313" key="11">
    <source>
        <dbReference type="Proteomes" id="UP000637695"/>
    </source>
</evidence>
<evidence type="ECO:0000256" key="7">
    <source>
        <dbReference type="SAM" id="Phobius"/>
    </source>
</evidence>
<feature type="transmembrane region" description="Helical" evidence="7">
    <location>
        <begin position="20"/>
        <end position="51"/>
    </location>
</feature>
<dbReference type="AlphaFoldDB" id="A0A917NHW6"/>
<evidence type="ECO:0000256" key="6">
    <source>
        <dbReference type="ARBA" id="ARBA00038076"/>
    </source>
</evidence>
<proteinExistence type="inferred from homology"/>
<dbReference type="InterPro" id="IPR025857">
    <property type="entry name" value="MacB_PCD"/>
</dbReference>
<accession>A0A917NHW6</accession>
<keyword evidence="4 7" id="KW-1133">Transmembrane helix</keyword>
<feature type="transmembrane region" description="Helical" evidence="7">
    <location>
        <begin position="273"/>
        <end position="302"/>
    </location>
</feature>
<comment type="similarity">
    <text evidence="6">Belongs to the ABC-4 integral membrane protein family.</text>
</comment>
<dbReference type="EMBL" id="BMOY01000010">
    <property type="protein sequence ID" value="GGJ01965.1"/>
    <property type="molecule type" value="Genomic_DNA"/>
</dbReference>
<comment type="subcellular location">
    <subcellularLocation>
        <location evidence="1">Cell membrane</location>
        <topology evidence="1">Multi-pass membrane protein</topology>
    </subcellularLocation>
</comment>
<dbReference type="PANTHER" id="PTHR30572">
    <property type="entry name" value="MEMBRANE COMPONENT OF TRANSPORTER-RELATED"/>
    <property type="match status" value="1"/>
</dbReference>
<protein>
    <submittedName>
        <fullName evidence="10">ABC transporter permease YknZ</fullName>
    </submittedName>
</protein>
<keyword evidence="3 7" id="KW-0812">Transmembrane</keyword>
<dbReference type="RefSeq" id="WP_229776395.1">
    <property type="nucleotide sequence ID" value="NZ_BMOY01000010.1"/>
</dbReference>
<feature type="domain" description="ABC3 transporter permease C-terminal" evidence="8">
    <location>
        <begin position="280"/>
        <end position="393"/>
    </location>
</feature>
<evidence type="ECO:0000313" key="10">
    <source>
        <dbReference type="EMBL" id="GGJ01965.1"/>
    </source>
</evidence>
<dbReference type="Pfam" id="PF12704">
    <property type="entry name" value="MacB_PCD"/>
    <property type="match status" value="1"/>
</dbReference>
<keyword evidence="11" id="KW-1185">Reference proteome</keyword>
<name>A0A917NHW6_9BACL</name>
<sequence>MGEMVRAAWASLTAHKLRSFLTMLGILIGVGAIMVIVALGVGGQAAVISLIESQRLQRTIQIIPTELVRPGLPQPGQVLAFVPDDFATVRQFRGVARVYYTLYGEANVAAGRHSVNVTVEAGPSFLPDIAHFVVTEGRMYTDVDVAAHRPVTLISQPLAVTLFGTPHATGRVIRLGGHPLEVIGVTASTQANLLTGLFGANAVYLPGTTCRDLFPWWSITEMDVEVQPGVDKQDLARRIVLALNIAHHDPDGFADSTGLLAGLEHTVGAVTTVLTLVVGAIAGIALVVGGVGVMNIMLVSVAERTQEIGIRMALGATRRHILQQFLLESVIVTTIGGGLGVLCGAAGVIGVRAVTHFPAAVPWWAAAGSVVFSAAVGFLSGLYPARQAARLHPIDAIRNE</sequence>
<dbReference type="Pfam" id="PF02687">
    <property type="entry name" value="FtsX"/>
    <property type="match status" value="1"/>
</dbReference>